<sequence length="161" mass="18136">MFKSKKIAGLLVVFALFAGSAAIAQNTAMQQPQTVDVEVSDAELSKFAKAYQGLRMMNQQVNQKMMKTVQDGGLEVQRFNEIHQASQDPNKEIEATEEELAKHKAILAKIESMQGEFQKKMENTVKDQGLTLERFEKLSLALQTDQELQTRLQKMMQQGQG</sequence>
<accession>A0A9X1ZNX8</accession>
<evidence type="ECO:0000256" key="1">
    <source>
        <dbReference type="SAM" id="SignalP"/>
    </source>
</evidence>
<evidence type="ECO:0000259" key="2">
    <source>
        <dbReference type="Pfam" id="PF13767"/>
    </source>
</evidence>
<dbReference type="InterPro" id="IPR025433">
    <property type="entry name" value="DUF4168"/>
</dbReference>
<protein>
    <submittedName>
        <fullName evidence="3">DUF4168 domain-containing protein</fullName>
    </submittedName>
</protein>
<reference evidence="3" key="1">
    <citation type="submission" date="2022-01" db="EMBL/GenBank/DDBJ databases">
        <title>Genome sequencing of Zunongwangia sp. M21534 genome.</title>
        <authorList>
            <person name="Chen Y."/>
            <person name="Dong C."/>
            <person name="Shao Z."/>
        </authorList>
    </citation>
    <scope>NUCLEOTIDE SEQUENCE</scope>
    <source>
        <strain evidence="3">MCCC M21534</strain>
    </source>
</reference>
<proteinExistence type="predicted"/>
<dbReference type="AlphaFoldDB" id="A0A9X1ZNX8"/>
<keyword evidence="4" id="KW-1185">Reference proteome</keyword>
<name>A0A9X1ZNX8_9FLAO</name>
<gene>
    <name evidence="3" type="ORF">L1967_07880</name>
</gene>
<feature type="domain" description="DUF4168" evidence="2">
    <location>
        <begin position="98"/>
        <end position="151"/>
    </location>
</feature>
<feature type="domain" description="DUF4168" evidence="2">
    <location>
        <begin position="38"/>
        <end position="87"/>
    </location>
</feature>
<evidence type="ECO:0000313" key="4">
    <source>
        <dbReference type="Proteomes" id="UP001139521"/>
    </source>
</evidence>
<keyword evidence="1" id="KW-0732">Signal</keyword>
<dbReference type="EMBL" id="JAKHSK010000009">
    <property type="protein sequence ID" value="MCL6218212.1"/>
    <property type="molecule type" value="Genomic_DNA"/>
</dbReference>
<dbReference type="Proteomes" id="UP001139521">
    <property type="component" value="Unassembled WGS sequence"/>
</dbReference>
<organism evidence="3 4">
    <name type="scientific">Zunongwangia pacifica</name>
    <dbReference type="NCBI Taxonomy" id="2911062"/>
    <lineage>
        <taxon>Bacteria</taxon>
        <taxon>Pseudomonadati</taxon>
        <taxon>Bacteroidota</taxon>
        <taxon>Flavobacteriia</taxon>
        <taxon>Flavobacteriales</taxon>
        <taxon>Flavobacteriaceae</taxon>
        <taxon>Zunongwangia</taxon>
    </lineage>
</organism>
<evidence type="ECO:0000313" key="3">
    <source>
        <dbReference type="EMBL" id="MCL6218212.1"/>
    </source>
</evidence>
<comment type="caution">
    <text evidence="3">The sequence shown here is derived from an EMBL/GenBank/DDBJ whole genome shotgun (WGS) entry which is preliminary data.</text>
</comment>
<dbReference type="Pfam" id="PF13767">
    <property type="entry name" value="DUF4168"/>
    <property type="match status" value="2"/>
</dbReference>
<feature type="signal peptide" evidence="1">
    <location>
        <begin position="1"/>
        <end position="24"/>
    </location>
</feature>
<dbReference type="RefSeq" id="WP_249601182.1">
    <property type="nucleotide sequence ID" value="NZ_JAKHSK010000009.1"/>
</dbReference>
<feature type="chain" id="PRO_5040725788" evidence="1">
    <location>
        <begin position="25"/>
        <end position="161"/>
    </location>
</feature>